<dbReference type="InterPro" id="IPR011042">
    <property type="entry name" value="6-blade_b-propeller_TolB-like"/>
</dbReference>
<evidence type="ECO:0000259" key="1">
    <source>
        <dbReference type="Pfam" id="PF08450"/>
    </source>
</evidence>
<accession>A0A7V1ZII6</accession>
<feature type="domain" description="SMP-30/Gluconolactonase/LRE-like region" evidence="1">
    <location>
        <begin position="204"/>
        <end position="285"/>
    </location>
</feature>
<dbReference type="PANTHER" id="PTHR24104:SF25">
    <property type="entry name" value="PROTEIN LIN-41"/>
    <property type="match status" value="1"/>
</dbReference>
<dbReference type="GO" id="GO:0008270">
    <property type="term" value="F:zinc ion binding"/>
    <property type="evidence" value="ECO:0007669"/>
    <property type="project" value="UniProtKB-KW"/>
</dbReference>
<dbReference type="EMBL" id="DSHW01000336">
    <property type="protein sequence ID" value="HEQ88634.1"/>
    <property type="molecule type" value="Genomic_DNA"/>
</dbReference>
<dbReference type="PANTHER" id="PTHR24104">
    <property type="entry name" value="E3 UBIQUITIN-PROTEIN LIGASE NHLRC1-RELATED"/>
    <property type="match status" value="1"/>
</dbReference>
<dbReference type="PROSITE" id="PS51257">
    <property type="entry name" value="PROKAR_LIPOPROTEIN"/>
    <property type="match status" value="1"/>
</dbReference>
<gene>
    <name evidence="2" type="ORF">ENP06_04400</name>
</gene>
<sequence>MVAHHHRSGSPGGDPVRKALALAAAWAAASCGTTPTAVPKLIWSSPSPRVELVSVMQTTADIPMPWLRRMVGSGAEALFVRPYGVAWLGEDLLVVDSGARRVLRFAAGSLLRSPEGVFAEPLFAAAIPSGVAVSDPPAGKVVLLDEALRPQSVLAEGLQRPTGLAWVGGGLWVAETTAHQLRCLGPVCPRPTLGQRGVGQGELNFPTALAASGTTLWVADTLNFRIQAFDINSGEVTAVVGGLGDSPGSTPRAKGLAVDGEGQLWVSDGVLNQVSVFSPAGHLLTCLGGETASQPLFSMPAGIAARGREIAVADALARRIVVFRVKAQEGP</sequence>
<proteinExistence type="predicted"/>
<dbReference type="InterPro" id="IPR013658">
    <property type="entry name" value="SGL"/>
</dbReference>
<comment type="caution">
    <text evidence="2">The sequence shown here is derived from an EMBL/GenBank/DDBJ whole genome shotgun (WGS) entry which is preliminary data.</text>
</comment>
<protein>
    <recommendedName>
        <fullName evidence="1">SMP-30/Gluconolactonase/LRE-like region domain-containing protein</fullName>
    </recommendedName>
</protein>
<organism evidence="2">
    <name type="scientific">Thermoanaerobaculum aquaticum</name>
    <dbReference type="NCBI Taxonomy" id="1312852"/>
    <lineage>
        <taxon>Bacteria</taxon>
        <taxon>Pseudomonadati</taxon>
        <taxon>Acidobacteriota</taxon>
        <taxon>Thermoanaerobaculia</taxon>
        <taxon>Thermoanaerobaculales</taxon>
        <taxon>Thermoanaerobaculaceae</taxon>
        <taxon>Thermoanaerobaculum</taxon>
    </lineage>
</organism>
<dbReference type="Gene3D" id="2.120.10.30">
    <property type="entry name" value="TolB, C-terminal domain"/>
    <property type="match status" value="1"/>
</dbReference>
<dbReference type="AlphaFoldDB" id="A0A7V1ZII6"/>
<dbReference type="SUPFAM" id="SSF63829">
    <property type="entry name" value="Calcium-dependent phosphotriesterase"/>
    <property type="match status" value="1"/>
</dbReference>
<name>A0A7V1ZII6_9BACT</name>
<reference evidence="2" key="1">
    <citation type="journal article" date="2020" name="mSystems">
        <title>Genome- and Community-Level Interaction Insights into Carbon Utilization and Element Cycling Functions of Hydrothermarchaeota in Hydrothermal Sediment.</title>
        <authorList>
            <person name="Zhou Z."/>
            <person name="Liu Y."/>
            <person name="Xu W."/>
            <person name="Pan J."/>
            <person name="Luo Z.H."/>
            <person name="Li M."/>
        </authorList>
    </citation>
    <scope>NUCLEOTIDE SEQUENCE [LARGE SCALE GENOMIC DNA]</scope>
    <source>
        <strain evidence="2">SpSt-186</strain>
    </source>
</reference>
<dbReference type="InterPro" id="IPR050952">
    <property type="entry name" value="TRIM-NHL_E3_ligases"/>
</dbReference>
<dbReference type="Pfam" id="PF08450">
    <property type="entry name" value="SGL"/>
    <property type="match status" value="1"/>
</dbReference>
<evidence type="ECO:0000313" key="2">
    <source>
        <dbReference type="EMBL" id="HEQ88634.1"/>
    </source>
</evidence>